<keyword evidence="13" id="KW-1185">Reference proteome</keyword>
<dbReference type="GO" id="GO:0030322">
    <property type="term" value="P:stabilization of membrane potential"/>
    <property type="evidence" value="ECO:0007669"/>
    <property type="project" value="TreeGrafter"/>
</dbReference>
<feature type="transmembrane region" description="Helical" evidence="10">
    <location>
        <begin position="166"/>
        <end position="185"/>
    </location>
</feature>
<evidence type="ECO:0000256" key="3">
    <source>
        <dbReference type="ARBA" id="ARBA00022692"/>
    </source>
</evidence>
<organism evidence="12 13">
    <name type="scientific">Brachionus plicatilis</name>
    <name type="common">Marine rotifer</name>
    <name type="synonym">Brachionus muelleri</name>
    <dbReference type="NCBI Taxonomy" id="10195"/>
    <lineage>
        <taxon>Eukaryota</taxon>
        <taxon>Metazoa</taxon>
        <taxon>Spiralia</taxon>
        <taxon>Gnathifera</taxon>
        <taxon>Rotifera</taxon>
        <taxon>Eurotatoria</taxon>
        <taxon>Monogononta</taxon>
        <taxon>Pseudotrocha</taxon>
        <taxon>Ploima</taxon>
        <taxon>Brachionidae</taxon>
        <taxon>Brachionus</taxon>
    </lineage>
</organism>
<evidence type="ECO:0000256" key="1">
    <source>
        <dbReference type="ARBA" id="ARBA00004141"/>
    </source>
</evidence>
<dbReference type="InterPro" id="IPR013099">
    <property type="entry name" value="K_chnl_dom"/>
</dbReference>
<dbReference type="InterPro" id="IPR003280">
    <property type="entry name" value="2pore_dom_K_chnl"/>
</dbReference>
<evidence type="ECO:0000256" key="5">
    <source>
        <dbReference type="ARBA" id="ARBA00023065"/>
    </source>
</evidence>
<evidence type="ECO:0000256" key="10">
    <source>
        <dbReference type="SAM" id="Phobius"/>
    </source>
</evidence>
<protein>
    <submittedName>
        <fullName evidence="12">T family of potassium channels 7-like</fullName>
    </submittedName>
</protein>
<feature type="transmembrane region" description="Helical" evidence="10">
    <location>
        <begin position="315"/>
        <end position="338"/>
    </location>
</feature>
<feature type="transmembrane region" description="Helical" evidence="10">
    <location>
        <begin position="25"/>
        <end position="50"/>
    </location>
</feature>
<sequence>MSEKSQPDNKKTKSMFMSKDFWKKAMAFFFARLSLLVMVGIYAVAGAFLFRLLEEHKEAKDCHEGRGVELANIVNLKSNLLTYIQYNISSVSTETNKDNETVANTKIESWLSDFRDQVFEIRSTYSYSGQDCTTSSKWSFPRSLLFVMTIFTTIGYGHIAPVTSEGQIVCICYATIGIPLFLMFLSRMSSVLGDMFRFLYSRVCCFFCYRRKMKKKEEKKKIAAAEESDSEQNNKVQVVDDDEEKGEDEEEKVTVPLTITMIVFTLYIIIGALIFSNFEDWPMVAAGYFCFITLSTIGFGDYVPGQKEDDQNATFKLITGCIYLLIGMAILAMCFDLMQEEIIAKFTWLGKKLGIVDKEEDEEETDEKDKEKKADESEEKKVSEDKIDLGGSPVPSYSGFVDKDDRETMSRMRSAYLQSVVQRQKKY</sequence>
<dbReference type="Gene3D" id="1.10.287.70">
    <property type="match status" value="1"/>
</dbReference>
<feature type="transmembrane region" description="Helical" evidence="10">
    <location>
        <begin position="143"/>
        <end position="160"/>
    </location>
</feature>
<keyword evidence="2 8" id="KW-0813">Transport</keyword>
<dbReference type="PANTHER" id="PTHR11003:SF334">
    <property type="entry name" value="FI03418P"/>
    <property type="match status" value="1"/>
</dbReference>
<keyword evidence="7 8" id="KW-0407">Ion channel</keyword>
<dbReference type="Pfam" id="PF07885">
    <property type="entry name" value="Ion_trans_2"/>
    <property type="match status" value="2"/>
</dbReference>
<comment type="similarity">
    <text evidence="8">Belongs to the two pore domain potassium channel (TC 1.A.1.8) family.</text>
</comment>
<dbReference type="SUPFAM" id="SSF81324">
    <property type="entry name" value="Voltage-gated potassium channels"/>
    <property type="match status" value="2"/>
</dbReference>
<evidence type="ECO:0000256" key="6">
    <source>
        <dbReference type="ARBA" id="ARBA00023136"/>
    </source>
</evidence>
<dbReference type="PANTHER" id="PTHR11003">
    <property type="entry name" value="POTASSIUM CHANNEL, SUBFAMILY K"/>
    <property type="match status" value="1"/>
</dbReference>
<feature type="region of interest" description="Disordered" evidence="9">
    <location>
        <begin position="359"/>
        <end position="406"/>
    </location>
</feature>
<feature type="transmembrane region" description="Helical" evidence="10">
    <location>
        <begin position="253"/>
        <end position="275"/>
    </location>
</feature>
<evidence type="ECO:0000259" key="11">
    <source>
        <dbReference type="Pfam" id="PF07885"/>
    </source>
</evidence>
<dbReference type="GO" id="GO:0015271">
    <property type="term" value="F:outward rectifier potassium channel activity"/>
    <property type="evidence" value="ECO:0007669"/>
    <property type="project" value="TreeGrafter"/>
</dbReference>
<dbReference type="GO" id="GO:0005886">
    <property type="term" value="C:plasma membrane"/>
    <property type="evidence" value="ECO:0007669"/>
    <property type="project" value="TreeGrafter"/>
</dbReference>
<accession>A0A3M7S5S7</accession>
<feature type="domain" description="Potassium channel" evidence="11">
    <location>
        <begin position="262"/>
        <end position="341"/>
    </location>
</feature>
<evidence type="ECO:0000313" key="13">
    <source>
        <dbReference type="Proteomes" id="UP000276133"/>
    </source>
</evidence>
<dbReference type="STRING" id="10195.A0A3M7S5S7"/>
<reference evidence="12 13" key="1">
    <citation type="journal article" date="2018" name="Sci. Rep.">
        <title>Genomic signatures of local adaptation to the degree of environmental predictability in rotifers.</title>
        <authorList>
            <person name="Franch-Gras L."/>
            <person name="Hahn C."/>
            <person name="Garcia-Roger E.M."/>
            <person name="Carmona M.J."/>
            <person name="Serra M."/>
            <person name="Gomez A."/>
        </authorList>
    </citation>
    <scope>NUCLEOTIDE SEQUENCE [LARGE SCALE GENOMIC DNA]</scope>
    <source>
        <strain evidence="12">HYR1</strain>
    </source>
</reference>
<dbReference type="GO" id="GO:0022841">
    <property type="term" value="F:potassium ion leak channel activity"/>
    <property type="evidence" value="ECO:0007669"/>
    <property type="project" value="TreeGrafter"/>
</dbReference>
<evidence type="ECO:0000313" key="12">
    <source>
        <dbReference type="EMBL" id="RNA30940.1"/>
    </source>
</evidence>
<evidence type="ECO:0000256" key="4">
    <source>
        <dbReference type="ARBA" id="ARBA00022989"/>
    </source>
</evidence>
<feature type="transmembrane region" description="Helical" evidence="10">
    <location>
        <begin position="281"/>
        <end position="303"/>
    </location>
</feature>
<dbReference type="PRINTS" id="PR01333">
    <property type="entry name" value="2POREKCHANEL"/>
</dbReference>
<dbReference type="EMBL" id="REGN01002011">
    <property type="protein sequence ID" value="RNA30940.1"/>
    <property type="molecule type" value="Genomic_DNA"/>
</dbReference>
<keyword evidence="6 10" id="KW-0472">Membrane</keyword>
<evidence type="ECO:0000256" key="9">
    <source>
        <dbReference type="SAM" id="MobiDB-lite"/>
    </source>
</evidence>
<keyword evidence="5 8" id="KW-0406">Ion transport</keyword>
<feature type="region of interest" description="Disordered" evidence="9">
    <location>
        <begin position="223"/>
        <end position="251"/>
    </location>
</feature>
<evidence type="ECO:0000256" key="8">
    <source>
        <dbReference type="RuleBase" id="RU003857"/>
    </source>
</evidence>
<feature type="compositionally biased region" description="Acidic residues" evidence="9">
    <location>
        <begin position="239"/>
        <end position="251"/>
    </location>
</feature>
<comment type="subcellular location">
    <subcellularLocation>
        <location evidence="1">Membrane</location>
        <topology evidence="1">Multi-pass membrane protein</topology>
    </subcellularLocation>
</comment>
<feature type="compositionally biased region" description="Basic and acidic residues" evidence="9">
    <location>
        <begin position="367"/>
        <end position="388"/>
    </location>
</feature>
<dbReference type="OrthoDB" id="297496at2759"/>
<gene>
    <name evidence="12" type="ORF">BpHYR1_053991</name>
</gene>
<evidence type="ECO:0000256" key="7">
    <source>
        <dbReference type="ARBA" id="ARBA00023303"/>
    </source>
</evidence>
<keyword evidence="4 10" id="KW-1133">Transmembrane helix</keyword>
<name>A0A3M7S5S7_BRAPC</name>
<dbReference type="Proteomes" id="UP000276133">
    <property type="component" value="Unassembled WGS sequence"/>
</dbReference>
<dbReference type="AlphaFoldDB" id="A0A3M7S5S7"/>
<proteinExistence type="inferred from homology"/>
<comment type="caution">
    <text evidence="12">The sequence shown here is derived from an EMBL/GenBank/DDBJ whole genome shotgun (WGS) entry which is preliminary data.</text>
</comment>
<evidence type="ECO:0000256" key="2">
    <source>
        <dbReference type="ARBA" id="ARBA00022448"/>
    </source>
</evidence>
<keyword evidence="3 8" id="KW-0812">Transmembrane</keyword>
<feature type="domain" description="Potassium channel" evidence="11">
    <location>
        <begin position="133"/>
        <end position="192"/>
    </location>
</feature>